<evidence type="ECO:0000256" key="2">
    <source>
        <dbReference type="ARBA" id="ARBA00009272"/>
    </source>
</evidence>
<keyword evidence="6" id="KW-0966">Cell projection</keyword>
<dbReference type="NCBIfam" id="TIGR00205">
    <property type="entry name" value="fliE"/>
    <property type="match status" value="1"/>
</dbReference>
<reference evidence="6 7" key="1">
    <citation type="submission" date="2020-05" db="EMBL/GenBank/DDBJ databases">
        <title>Genome Sequencing of Type Strains.</title>
        <authorList>
            <person name="Lemaire J.F."/>
            <person name="Inderbitzin P."/>
            <person name="Gregorio O.A."/>
            <person name="Collins S.B."/>
            <person name="Wespe N."/>
            <person name="Knight-Connoni V."/>
        </authorList>
    </citation>
    <scope>NUCLEOTIDE SEQUENCE [LARGE SCALE GENOMIC DNA]</scope>
    <source>
        <strain evidence="6 7">LMG 21957</strain>
    </source>
</reference>
<keyword evidence="7" id="KW-1185">Reference proteome</keyword>
<dbReference type="AlphaFoldDB" id="A0A7Y6EW45"/>
<sequence>MIQNNMFNTQVVQPLQMQNASVSKPSTPAETIQSFGTYLQEALGSVAAQESQAHEMSNQFLLGNVNVDQVMISSEQALLSLQLTTQVRNKVVEAYQEIMRTQM</sequence>
<dbReference type="GO" id="GO:0003774">
    <property type="term" value="F:cytoskeletal motor activity"/>
    <property type="evidence" value="ECO:0007669"/>
    <property type="project" value="InterPro"/>
</dbReference>
<dbReference type="PANTHER" id="PTHR34653:SF1">
    <property type="entry name" value="FLAGELLAR HOOK-BASAL BODY COMPLEX PROTEIN FLIE"/>
    <property type="match status" value="1"/>
</dbReference>
<evidence type="ECO:0000313" key="7">
    <source>
        <dbReference type="Proteomes" id="UP000526125"/>
    </source>
</evidence>
<dbReference type="PRINTS" id="PR01006">
    <property type="entry name" value="FLGHOOKFLIE"/>
</dbReference>
<evidence type="ECO:0000256" key="5">
    <source>
        <dbReference type="NCBIfam" id="TIGR00205"/>
    </source>
</evidence>
<keyword evidence="6" id="KW-0282">Flagellum</keyword>
<comment type="subcellular location">
    <subcellularLocation>
        <location evidence="1 4">Bacterial flagellum basal body</location>
    </subcellularLocation>
</comment>
<name>A0A7Y6EW45_9BACL</name>
<dbReference type="EMBL" id="JABMCB010000179">
    <property type="protein sequence ID" value="NUU76359.1"/>
    <property type="molecule type" value="Genomic_DNA"/>
</dbReference>
<comment type="similarity">
    <text evidence="2 4">Belongs to the FliE family.</text>
</comment>
<dbReference type="PANTHER" id="PTHR34653">
    <property type="match status" value="1"/>
</dbReference>
<evidence type="ECO:0000256" key="4">
    <source>
        <dbReference type="HAMAP-Rule" id="MF_00724"/>
    </source>
</evidence>
<accession>A0A7Y6EW45</accession>
<organism evidence="6 7">
    <name type="scientific">Paenibacillus xylanilyticus</name>
    <dbReference type="NCBI Taxonomy" id="248903"/>
    <lineage>
        <taxon>Bacteria</taxon>
        <taxon>Bacillati</taxon>
        <taxon>Bacillota</taxon>
        <taxon>Bacilli</taxon>
        <taxon>Bacillales</taxon>
        <taxon>Paenibacillaceae</taxon>
        <taxon>Paenibacillus</taxon>
    </lineage>
</organism>
<dbReference type="Proteomes" id="UP000526125">
    <property type="component" value="Unassembled WGS sequence"/>
</dbReference>
<dbReference type="Pfam" id="PF02049">
    <property type="entry name" value="FliE"/>
    <property type="match status" value="1"/>
</dbReference>
<evidence type="ECO:0000256" key="3">
    <source>
        <dbReference type="ARBA" id="ARBA00023143"/>
    </source>
</evidence>
<dbReference type="GO" id="GO:0005198">
    <property type="term" value="F:structural molecule activity"/>
    <property type="evidence" value="ECO:0007669"/>
    <property type="project" value="UniProtKB-UniRule"/>
</dbReference>
<gene>
    <name evidence="4 6" type="primary">fliE</name>
    <name evidence="6" type="ORF">HP552_14075</name>
</gene>
<dbReference type="GO" id="GO:0009425">
    <property type="term" value="C:bacterial-type flagellum basal body"/>
    <property type="evidence" value="ECO:0007669"/>
    <property type="project" value="UniProtKB-SubCell"/>
</dbReference>
<evidence type="ECO:0000256" key="1">
    <source>
        <dbReference type="ARBA" id="ARBA00004117"/>
    </source>
</evidence>
<dbReference type="HAMAP" id="MF_00724">
    <property type="entry name" value="FliE"/>
    <property type="match status" value="1"/>
</dbReference>
<dbReference type="GO" id="GO:0071973">
    <property type="term" value="P:bacterial-type flagellum-dependent cell motility"/>
    <property type="evidence" value="ECO:0007669"/>
    <property type="project" value="InterPro"/>
</dbReference>
<dbReference type="RefSeq" id="WP_175396072.1">
    <property type="nucleotide sequence ID" value="NZ_JABMCB010000179.1"/>
</dbReference>
<dbReference type="InterPro" id="IPR001624">
    <property type="entry name" value="FliE"/>
</dbReference>
<proteinExistence type="inferred from homology"/>
<evidence type="ECO:0000313" key="6">
    <source>
        <dbReference type="EMBL" id="NUU76359.1"/>
    </source>
</evidence>
<keyword evidence="6" id="KW-0969">Cilium</keyword>
<protein>
    <recommendedName>
        <fullName evidence="4 5">Flagellar hook-basal body complex protein FliE</fullName>
    </recommendedName>
</protein>
<comment type="caution">
    <text evidence="6">The sequence shown here is derived from an EMBL/GenBank/DDBJ whole genome shotgun (WGS) entry which is preliminary data.</text>
</comment>
<keyword evidence="3 4" id="KW-0975">Bacterial flagellum</keyword>